<name>A0A1M7ZM13_9HYPH</name>
<evidence type="ECO:0000256" key="5">
    <source>
        <dbReference type="ARBA" id="ARBA00023163"/>
    </source>
</evidence>
<sequence>MAFRPTHRQLEYVVALAETGHFGTAARRCHVSQPTLSVQIAQLEAQLGATLFDRTPGRVQPTPVGVEVVEAARRVLLTLDDIVATAAGSTRNLGGLIRLGVAPTFGPYFLPNLLPMLHAKYPALQIYIKEERPAVILRDVISGALDCGLGPAPTSEHAVTFRWLCRETIFLGVPKDHPLASRSHVDPKALRGERLLTLGRGHHLFERVRELATACGADMREDYEGTSLDALRQMVLMGMGMSLFPELYARSEFHVQDDIALLTLDGWPTSRDMGYFWRAGSGRAVQFEELARESEATCAALGLLSGDRQYQRPAGLRRRIEPDQA</sequence>
<gene>
    <name evidence="7" type="ORF">SAMN02745172_02570</name>
</gene>
<dbReference type="InterPro" id="IPR000847">
    <property type="entry name" value="LysR_HTH_N"/>
</dbReference>
<evidence type="ECO:0000313" key="8">
    <source>
        <dbReference type="Proteomes" id="UP000186406"/>
    </source>
</evidence>
<dbReference type="STRING" id="1123029.SAMN02745172_02570"/>
<evidence type="ECO:0000256" key="4">
    <source>
        <dbReference type="ARBA" id="ARBA00023159"/>
    </source>
</evidence>
<keyword evidence="3" id="KW-0238">DNA-binding</keyword>
<dbReference type="PANTHER" id="PTHR30346:SF26">
    <property type="entry name" value="HYDROGEN PEROXIDE-INDUCIBLE GENES ACTIVATOR"/>
    <property type="match status" value="1"/>
</dbReference>
<dbReference type="OrthoDB" id="9775392at2"/>
<dbReference type="AlphaFoldDB" id="A0A1M7ZM13"/>
<dbReference type="SUPFAM" id="SSF46785">
    <property type="entry name" value="Winged helix' DNA-binding domain"/>
    <property type="match status" value="1"/>
</dbReference>
<dbReference type="EMBL" id="FRXO01000004">
    <property type="protein sequence ID" value="SHO65921.1"/>
    <property type="molecule type" value="Genomic_DNA"/>
</dbReference>
<keyword evidence="5" id="KW-0804">Transcription</keyword>
<dbReference type="PROSITE" id="PS50931">
    <property type="entry name" value="HTH_LYSR"/>
    <property type="match status" value="1"/>
</dbReference>
<evidence type="ECO:0000259" key="6">
    <source>
        <dbReference type="PROSITE" id="PS50931"/>
    </source>
</evidence>
<proteinExistence type="inferred from homology"/>
<dbReference type="GO" id="GO:0003677">
    <property type="term" value="F:DNA binding"/>
    <property type="evidence" value="ECO:0007669"/>
    <property type="project" value="UniProtKB-KW"/>
</dbReference>
<organism evidence="7 8">
    <name type="scientific">Pseudoxanthobacter soli DSM 19599</name>
    <dbReference type="NCBI Taxonomy" id="1123029"/>
    <lineage>
        <taxon>Bacteria</taxon>
        <taxon>Pseudomonadati</taxon>
        <taxon>Pseudomonadota</taxon>
        <taxon>Alphaproteobacteria</taxon>
        <taxon>Hyphomicrobiales</taxon>
        <taxon>Segnochrobactraceae</taxon>
        <taxon>Pseudoxanthobacter</taxon>
    </lineage>
</organism>
<dbReference type="FunFam" id="1.10.10.10:FF:000001">
    <property type="entry name" value="LysR family transcriptional regulator"/>
    <property type="match status" value="1"/>
</dbReference>
<accession>A0A1M7ZM13</accession>
<keyword evidence="4" id="KW-0010">Activator</keyword>
<feature type="domain" description="HTH lysR-type" evidence="6">
    <location>
        <begin position="5"/>
        <end position="62"/>
    </location>
</feature>
<dbReference type="Proteomes" id="UP000186406">
    <property type="component" value="Unassembled WGS sequence"/>
</dbReference>
<dbReference type="Gene3D" id="1.10.10.10">
    <property type="entry name" value="Winged helix-like DNA-binding domain superfamily/Winged helix DNA-binding domain"/>
    <property type="match status" value="1"/>
</dbReference>
<keyword evidence="2" id="KW-0805">Transcription regulation</keyword>
<comment type="similarity">
    <text evidence="1">Belongs to the LysR transcriptional regulatory family.</text>
</comment>
<dbReference type="PANTHER" id="PTHR30346">
    <property type="entry name" value="TRANSCRIPTIONAL DUAL REGULATOR HCAR-RELATED"/>
    <property type="match status" value="1"/>
</dbReference>
<protein>
    <submittedName>
        <fullName evidence="7">LysR family transcriptional regulator, hydrogen peroxide-inducible genes activator</fullName>
    </submittedName>
</protein>
<evidence type="ECO:0000256" key="1">
    <source>
        <dbReference type="ARBA" id="ARBA00009437"/>
    </source>
</evidence>
<dbReference type="GO" id="GO:0032993">
    <property type="term" value="C:protein-DNA complex"/>
    <property type="evidence" value="ECO:0007669"/>
    <property type="project" value="TreeGrafter"/>
</dbReference>
<dbReference type="Pfam" id="PF00126">
    <property type="entry name" value="HTH_1"/>
    <property type="match status" value="1"/>
</dbReference>
<evidence type="ECO:0000256" key="2">
    <source>
        <dbReference type="ARBA" id="ARBA00023015"/>
    </source>
</evidence>
<keyword evidence="8" id="KW-1185">Reference proteome</keyword>
<evidence type="ECO:0000256" key="3">
    <source>
        <dbReference type="ARBA" id="ARBA00023125"/>
    </source>
</evidence>
<dbReference type="CDD" id="cd08411">
    <property type="entry name" value="PBP2_OxyR"/>
    <property type="match status" value="1"/>
</dbReference>
<dbReference type="InterPro" id="IPR005119">
    <property type="entry name" value="LysR_subst-bd"/>
</dbReference>
<reference evidence="7 8" key="1">
    <citation type="submission" date="2016-12" db="EMBL/GenBank/DDBJ databases">
        <authorList>
            <person name="Song W.-J."/>
            <person name="Kurnit D.M."/>
        </authorList>
    </citation>
    <scope>NUCLEOTIDE SEQUENCE [LARGE SCALE GENOMIC DNA]</scope>
    <source>
        <strain evidence="7 8">DSM 19599</strain>
    </source>
</reference>
<dbReference type="InterPro" id="IPR036390">
    <property type="entry name" value="WH_DNA-bd_sf"/>
</dbReference>
<dbReference type="SUPFAM" id="SSF53850">
    <property type="entry name" value="Periplasmic binding protein-like II"/>
    <property type="match status" value="1"/>
</dbReference>
<dbReference type="InterPro" id="IPR036388">
    <property type="entry name" value="WH-like_DNA-bd_sf"/>
</dbReference>
<dbReference type="Gene3D" id="3.40.190.10">
    <property type="entry name" value="Periplasmic binding protein-like II"/>
    <property type="match status" value="2"/>
</dbReference>
<dbReference type="RefSeq" id="WP_084564585.1">
    <property type="nucleotide sequence ID" value="NZ_FRXO01000004.1"/>
</dbReference>
<evidence type="ECO:0000313" key="7">
    <source>
        <dbReference type="EMBL" id="SHO65921.1"/>
    </source>
</evidence>
<dbReference type="Pfam" id="PF03466">
    <property type="entry name" value="LysR_substrate"/>
    <property type="match status" value="1"/>
</dbReference>
<dbReference type="GO" id="GO:0003700">
    <property type="term" value="F:DNA-binding transcription factor activity"/>
    <property type="evidence" value="ECO:0007669"/>
    <property type="project" value="InterPro"/>
</dbReference>
<dbReference type="PRINTS" id="PR00039">
    <property type="entry name" value="HTHLYSR"/>
</dbReference>